<organism evidence="1 2">
    <name type="scientific">Streptomyces caatingaensis</name>
    <dbReference type="NCBI Taxonomy" id="1678637"/>
    <lineage>
        <taxon>Bacteria</taxon>
        <taxon>Bacillati</taxon>
        <taxon>Actinomycetota</taxon>
        <taxon>Actinomycetes</taxon>
        <taxon>Kitasatosporales</taxon>
        <taxon>Streptomycetaceae</taxon>
        <taxon>Streptomyces</taxon>
    </lineage>
</organism>
<protein>
    <submittedName>
        <fullName evidence="1">Uncharacterized protein</fullName>
    </submittedName>
</protein>
<dbReference type="STRING" id="1678637.AC230_28185"/>
<proteinExistence type="predicted"/>
<comment type="caution">
    <text evidence="1">The sequence shown here is derived from an EMBL/GenBank/DDBJ whole genome shotgun (WGS) entry which is preliminary data.</text>
</comment>
<name>A0A0K9X994_9ACTN</name>
<accession>A0A0K9X994</accession>
<dbReference type="Proteomes" id="UP000037288">
    <property type="component" value="Unassembled WGS sequence"/>
</dbReference>
<dbReference type="PATRIC" id="fig|1678637.3.peg.6025"/>
<dbReference type="AlphaFoldDB" id="A0A0K9X994"/>
<keyword evidence="2" id="KW-1185">Reference proteome</keyword>
<gene>
    <name evidence="1" type="ORF">AC230_28185</name>
</gene>
<sequence>MGEDEGSAGPVLDDHRITVKVHATDELGRARIVRQLRTLPEVRVVRDAAAVEILLLGRHDEDAPEQLRRRTRESWAPLVVVADELGETELMAVTEYGVRSVLWGHRLTPRRLARAVHAAAGCCPPEPLPKLRALI</sequence>
<dbReference type="EMBL" id="LFXA01000018">
    <property type="protein sequence ID" value="KNB49197.1"/>
    <property type="molecule type" value="Genomic_DNA"/>
</dbReference>
<reference evidence="2" key="1">
    <citation type="submission" date="2015-07" db="EMBL/GenBank/DDBJ databases">
        <title>Draft genome sequence of Streptomyces sp. CMAA 1322, a bacterium isolated from Caatinga biome, from dry forest semiarid of Brazil.</title>
        <authorList>
            <person name="Santos S.N."/>
            <person name="Gacesa R."/>
            <person name="Taketani R.G."/>
            <person name="Long P.F."/>
            <person name="Melo I.S."/>
        </authorList>
    </citation>
    <scope>NUCLEOTIDE SEQUENCE [LARGE SCALE GENOMIC DNA]</scope>
    <source>
        <strain evidence="2">CMAA 1322</strain>
    </source>
</reference>
<evidence type="ECO:0000313" key="2">
    <source>
        <dbReference type="Proteomes" id="UP000037288"/>
    </source>
</evidence>
<evidence type="ECO:0000313" key="1">
    <source>
        <dbReference type="EMBL" id="KNB49197.1"/>
    </source>
</evidence>